<dbReference type="Pfam" id="PF00685">
    <property type="entry name" value="Sulfotransfer_1"/>
    <property type="match status" value="1"/>
</dbReference>
<dbReference type="OrthoDB" id="9804504at2"/>
<evidence type="ECO:0000313" key="4">
    <source>
        <dbReference type="EMBL" id="SDA91909.1"/>
    </source>
</evidence>
<evidence type="ECO:0000259" key="3">
    <source>
        <dbReference type="Pfam" id="PF00685"/>
    </source>
</evidence>
<comment type="similarity">
    <text evidence="1">Belongs to the sulfotransferase 1 family.</text>
</comment>
<sequence length="282" mass="32594">MLTTGRALRKMETRIKMTWAGSGADAFLVSYPKSGRTWFRHILSDYFSRTAHDGNVDLFRMFEVLPNFDLDPERGIPAFRYAEQRPRVPLILVSHLDYRRTLFFRRPVIFMVRDPRDVVVSAYFHATRHKHRFEGDMDAFIYDYRQGLPALIVYLNNWAKGLTHHRHAVLSYEELTDDPVGTSSRILRFLGHVPSAPDLKEAIEASRFEAMREHEVAGGLPAHVYDRGDAESRRMRRGKVGGFADYLTDAQAELIERTCTEWLTPAAKELLCRGGTHFSRYN</sequence>
<dbReference type="InterPro" id="IPR027417">
    <property type="entry name" value="P-loop_NTPase"/>
</dbReference>
<dbReference type="AlphaFoldDB" id="A0A1G5ZA86"/>
<protein>
    <submittedName>
        <fullName evidence="4">Alcohol sulfotransferase</fullName>
    </submittedName>
</protein>
<dbReference type="GO" id="GO:0008146">
    <property type="term" value="F:sulfotransferase activity"/>
    <property type="evidence" value="ECO:0007669"/>
    <property type="project" value="InterPro"/>
</dbReference>
<feature type="domain" description="Sulfotransferase" evidence="3">
    <location>
        <begin position="25"/>
        <end position="263"/>
    </location>
</feature>
<dbReference type="Gene3D" id="3.40.50.300">
    <property type="entry name" value="P-loop containing nucleotide triphosphate hydrolases"/>
    <property type="match status" value="1"/>
</dbReference>
<dbReference type="PANTHER" id="PTHR11783">
    <property type="entry name" value="SULFOTRANSFERASE SULT"/>
    <property type="match status" value="1"/>
</dbReference>
<dbReference type="Proteomes" id="UP000198588">
    <property type="component" value="Unassembled WGS sequence"/>
</dbReference>
<accession>A0A1G5ZA86</accession>
<dbReference type="EMBL" id="FMXM01000016">
    <property type="protein sequence ID" value="SDA91909.1"/>
    <property type="molecule type" value="Genomic_DNA"/>
</dbReference>
<dbReference type="STRING" id="1165689.SAMN02927914_04577"/>
<name>A0A1G5ZA86_9HYPH</name>
<proteinExistence type="inferred from homology"/>
<evidence type="ECO:0000313" key="5">
    <source>
        <dbReference type="Proteomes" id="UP000198588"/>
    </source>
</evidence>
<gene>
    <name evidence="4" type="ORF">SAMN02927914_04577</name>
</gene>
<evidence type="ECO:0000256" key="2">
    <source>
        <dbReference type="ARBA" id="ARBA00022679"/>
    </source>
</evidence>
<evidence type="ECO:0000256" key="1">
    <source>
        <dbReference type="ARBA" id="ARBA00005771"/>
    </source>
</evidence>
<dbReference type="InterPro" id="IPR000863">
    <property type="entry name" value="Sulfotransferase_dom"/>
</dbReference>
<organism evidence="4 5">
    <name type="scientific">Mesorhizobium qingshengii</name>
    <dbReference type="NCBI Taxonomy" id="1165689"/>
    <lineage>
        <taxon>Bacteria</taxon>
        <taxon>Pseudomonadati</taxon>
        <taxon>Pseudomonadota</taxon>
        <taxon>Alphaproteobacteria</taxon>
        <taxon>Hyphomicrobiales</taxon>
        <taxon>Phyllobacteriaceae</taxon>
        <taxon>Mesorhizobium</taxon>
    </lineage>
</organism>
<keyword evidence="2 4" id="KW-0808">Transferase</keyword>
<dbReference type="SUPFAM" id="SSF52540">
    <property type="entry name" value="P-loop containing nucleoside triphosphate hydrolases"/>
    <property type="match status" value="1"/>
</dbReference>
<reference evidence="4 5" key="1">
    <citation type="submission" date="2016-10" db="EMBL/GenBank/DDBJ databases">
        <authorList>
            <person name="de Groot N.N."/>
        </authorList>
    </citation>
    <scope>NUCLEOTIDE SEQUENCE [LARGE SCALE GENOMIC DNA]</scope>
    <source>
        <strain evidence="4 5">CGMCC 1.12097</strain>
    </source>
</reference>